<evidence type="ECO:0000313" key="2">
    <source>
        <dbReference type="EMBL" id="GCE03930.1"/>
    </source>
</evidence>
<sequence>MVRVNRLLYVAMMVFMYIGLLCILSACGGSTVQAQVVRPTPRPTVAPTPTPMPPTPTPVPVVRVAEPVHIRIPAIGVDTEVEPVGVLASGNLDTPHRNKWDGTGWYESGPRPGEKGSAVIDGHVDRDGGSPAVFWNLQYMKPGDEVIITTSNGQQLHFRTIRSEAIPPDPIHLQGIFGDSSGTYLNLITCAGVWIPSQGQTSLRLVVYTKLA</sequence>
<dbReference type="EMBL" id="BIFQ01000001">
    <property type="protein sequence ID" value="GCE03930.1"/>
    <property type="molecule type" value="Genomic_DNA"/>
</dbReference>
<dbReference type="SUPFAM" id="SSF63817">
    <property type="entry name" value="Sortase"/>
    <property type="match status" value="1"/>
</dbReference>
<dbReference type="InterPro" id="IPR023365">
    <property type="entry name" value="Sortase_dom-sf"/>
</dbReference>
<dbReference type="PROSITE" id="PS51257">
    <property type="entry name" value="PROKAR_LIPOPROTEIN"/>
    <property type="match status" value="1"/>
</dbReference>
<dbReference type="Pfam" id="PF04203">
    <property type="entry name" value="Sortase"/>
    <property type="match status" value="1"/>
</dbReference>
<reference evidence="3" key="1">
    <citation type="submission" date="2018-12" db="EMBL/GenBank/DDBJ databases">
        <title>Tengunoibacter tsumagoiensis gen. nov., sp. nov., Dictyobacter kobayashii sp. nov., D. alpinus sp. nov., and D. joshuensis sp. nov. and description of Dictyobacteraceae fam. nov. within the order Ktedonobacterales isolated from Tengu-no-mugimeshi.</title>
        <authorList>
            <person name="Wang C.M."/>
            <person name="Zheng Y."/>
            <person name="Sakai Y."/>
            <person name="Toyoda A."/>
            <person name="Minakuchi Y."/>
            <person name="Abe K."/>
            <person name="Yokota A."/>
            <person name="Yabe S."/>
        </authorList>
    </citation>
    <scope>NUCLEOTIDE SEQUENCE [LARGE SCALE GENOMIC DNA]</scope>
    <source>
        <strain evidence="3">S-27</strain>
    </source>
</reference>
<comment type="caution">
    <text evidence="2">The sequence shown here is derived from an EMBL/GenBank/DDBJ whole genome shotgun (WGS) entry which is preliminary data.</text>
</comment>
<gene>
    <name evidence="2" type="ORF">KDAU_12590</name>
</gene>
<organism evidence="2 3">
    <name type="scientific">Dictyobacter aurantiacus</name>
    <dbReference type="NCBI Taxonomy" id="1936993"/>
    <lineage>
        <taxon>Bacteria</taxon>
        <taxon>Bacillati</taxon>
        <taxon>Chloroflexota</taxon>
        <taxon>Ktedonobacteria</taxon>
        <taxon>Ktedonobacterales</taxon>
        <taxon>Dictyobacteraceae</taxon>
        <taxon>Dictyobacter</taxon>
    </lineage>
</organism>
<dbReference type="InterPro" id="IPR005754">
    <property type="entry name" value="Sortase"/>
</dbReference>
<dbReference type="InterPro" id="IPR042001">
    <property type="entry name" value="Sortase_F"/>
</dbReference>
<evidence type="ECO:0008006" key="4">
    <source>
        <dbReference type="Google" id="ProtNLM"/>
    </source>
</evidence>
<protein>
    <recommendedName>
        <fullName evidence="4">Class F sortase</fullName>
    </recommendedName>
</protein>
<evidence type="ECO:0000256" key="1">
    <source>
        <dbReference type="ARBA" id="ARBA00022801"/>
    </source>
</evidence>
<keyword evidence="1" id="KW-0378">Hydrolase</keyword>
<dbReference type="RefSeq" id="WP_160145679.1">
    <property type="nucleotide sequence ID" value="NZ_BIFQ01000001.1"/>
</dbReference>
<dbReference type="AlphaFoldDB" id="A0A401ZAN1"/>
<accession>A0A401ZAN1</accession>
<proteinExistence type="predicted"/>
<name>A0A401ZAN1_9CHLR</name>
<evidence type="ECO:0000313" key="3">
    <source>
        <dbReference type="Proteomes" id="UP000287224"/>
    </source>
</evidence>
<dbReference type="CDD" id="cd05829">
    <property type="entry name" value="Sortase_F"/>
    <property type="match status" value="1"/>
</dbReference>
<dbReference type="Proteomes" id="UP000287224">
    <property type="component" value="Unassembled WGS sequence"/>
</dbReference>
<dbReference type="OrthoDB" id="157320at2"/>
<keyword evidence="3" id="KW-1185">Reference proteome</keyword>
<dbReference type="Gene3D" id="2.40.260.10">
    <property type="entry name" value="Sortase"/>
    <property type="match status" value="1"/>
</dbReference>
<dbReference type="GO" id="GO:0016787">
    <property type="term" value="F:hydrolase activity"/>
    <property type="evidence" value="ECO:0007669"/>
    <property type="project" value="UniProtKB-KW"/>
</dbReference>